<feature type="domain" description="Phytase-like" evidence="3">
    <location>
        <begin position="56"/>
        <end position="373"/>
    </location>
</feature>
<sequence length="829" mass="88476">MNKRIAAVTATTCMLFASVMIPAVSAEGTTDIGAQNQVKAVAYNDALDKLDYKGIRVGGLSGLTWDKTADSYVAQSDNHGSDESRVWFLGKDLHNPSITRDPVTFTDVNGTPYNGNTTDNEGIAVLPNGDFAISSEGIPPAGKNQAEHPTIRIFDANGRQKGELEVPQLFDINTPKGQASHNLTLEGLSLSPTGHELVSAMEGTLKSDVYQNRSDARRFLVYRDDVTGKAGQWTLVKQVGFHTVPGLNISDIVLDSEDSLYVLQRSWNSETGNKVALSYVSGLNGAPDVSGVANLNDPKNASEFVKSRQIGELDKLPDLGASAKPGAHQANPLMDNYEGLVIANLDQLATPDASWHRGDGEYKAAISIISDDNYSATQTTRILDVEAEPFQKTAAGFDDSASGRLSQYVTALGRNDRLDYWSANGFSDGTGTSEPIAFGGLSSTAYNRKLGQYVSAMDNHGTDVARLWLLGNDLDKAAPTGSIVLTDENGTPYNGETTDDEGLGVLPNGDFLLTSEGHPNAAEGEHEQPKIRIFGTDGRQKDELPVPELFDINCGGQAVHNKSLEALTVSPSGHQIVVGNEYALKNDSPSGKDIATTARRALVYRDDVKGTKGQWKLVKQVAFKAADVNMGITEFAAIGEDGFLVLERSWDQTHGYGIKLAYAHGIAAAPDVSDVASLSKSADSSFLPVTELADFGGKLTLGAQFKPNAQYMDANPLLDNFEDLVITHADDNGRLDLSLLTDNNFDTTETTRIVNVQIDRSAFVADPSNGDGQQHGATIQRPSGAGLGGSTVRLAHTGAAVTAVFMLAAVTLTSGLVLIAGRRLRISRE</sequence>
<keyword evidence="2" id="KW-0732">Signal</keyword>
<evidence type="ECO:0000313" key="4">
    <source>
        <dbReference type="EMBL" id="RHJ22432.1"/>
    </source>
</evidence>
<evidence type="ECO:0000256" key="2">
    <source>
        <dbReference type="SAM" id="SignalP"/>
    </source>
</evidence>
<keyword evidence="1" id="KW-0812">Transmembrane</keyword>
<dbReference type="Pfam" id="PF13449">
    <property type="entry name" value="Phytase-like"/>
    <property type="match status" value="2"/>
</dbReference>
<name>A0A415C360_BIFBI</name>
<evidence type="ECO:0000256" key="1">
    <source>
        <dbReference type="SAM" id="Phobius"/>
    </source>
</evidence>
<feature type="domain" description="Phytase-like" evidence="3">
    <location>
        <begin position="437"/>
        <end position="745"/>
    </location>
</feature>
<feature type="chain" id="PRO_5019527102" evidence="2">
    <location>
        <begin position="26"/>
        <end position="829"/>
    </location>
</feature>
<evidence type="ECO:0000259" key="3">
    <source>
        <dbReference type="Pfam" id="PF13449"/>
    </source>
</evidence>
<protein>
    <submittedName>
        <fullName evidence="4">Esterase-like activity of phytase family protein</fullName>
    </submittedName>
</protein>
<dbReference type="EMBL" id="QRLR01000005">
    <property type="protein sequence ID" value="RHJ22432.1"/>
    <property type="molecule type" value="Genomic_DNA"/>
</dbReference>
<proteinExistence type="predicted"/>
<evidence type="ECO:0000313" key="5">
    <source>
        <dbReference type="Proteomes" id="UP000283727"/>
    </source>
</evidence>
<gene>
    <name evidence="4" type="ORF">DW137_08830</name>
</gene>
<organism evidence="4 5">
    <name type="scientific">Bifidobacterium bifidum</name>
    <dbReference type="NCBI Taxonomy" id="1681"/>
    <lineage>
        <taxon>Bacteria</taxon>
        <taxon>Bacillati</taxon>
        <taxon>Actinomycetota</taxon>
        <taxon>Actinomycetes</taxon>
        <taxon>Bifidobacteriales</taxon>
        <taxon>Bifidobacteriaceae</taxon>
        <taxon>Bifidobacterium</taxon>
    </lineage>
</organism>
<dbReference type="AlphaFoldDB" id="A0A415C360"/>
<feature type="signal peptide" evidence="2">
    <location>
        <begin position="1"/>
        <end position="25"/>
    </location>
</feature>
<feature type="transmembrane region" description="Helical" evidence="1">
    <location>
        <begin position="799"/>
        <end position="820"/>
    </location>
</feature>
<keyword evidence="1" id="KW-0472">Membrane</keyword>
<comment type="caution">
    <text evidence="4">The sequence shown here is derived from an EMBL/GenBank/DDBJ whole genome shotgun (WGS) entry which is preliminary data.</text>
</comment>
<dbReference type="RefSeq" id="WP_117745504.1">
    <property type="nucleotide sequence ID" value="NZ_JAASHE010000004.1"/>
</dbReference>
<keyword evidence="1" id="KW-1133">Transmembrane helix</keyword>
<dbReference type="InterPro" id="IPR027372">
    <property type="entry name" value="Phytase-like_dom"/>
</dbReference>
<accession>A0A415C360</accession>
<reference evidence="4 5" key="1">
    <citation type="submission" date="2018-08" db="EMBL/GenBank/DDBJ databases">
        <title>A genome reference for cultivated species of the human gut microbiota.</title>
        <authorList>
            <person name="Zou Y."/>
            <person name="Xue W."/>
            <person name="Luo G."/>
        </authorList>
    </citation>
    <scope>NUCLEOTIDE SEQUENCE [LARGE SCALE GENOMIC DNA]</scope>
    <source>
        <strain evidence="4 5">AM12-10</strain>
    </source>
</reference>
<dbReference type="Proteomes" id="UP000283727">
    <property type="component" value="Unassembled WGS sequence"/>
</dbReference>